<dbReference type="Pfam" id="PF01171">
    <property type="entry name" value="ATP_bind_3"/>
    <property type="match status" value="1"/>
</dbReference>
<dbReference type="Pfam" id="PF11734">
    <property type="entry name" value="TilS_C"/>
    <property type="match status" value="1"/>
</dbReference>
<dbReference type="InterPro" id="IPR015262">
    <property type="entry name" value="tRNA_Ile_lys_synt_subst-bd"/>
</dbReference>
<dbReference type="NCBIfam" id="TIGR02433">
    <property type="entry name" value="lysidine_TilS_C"/>
    <property type="match status" value="1"/>
</dbReference>
<evidence type="ECO:0000259" key="9">
    <source>
        <dbReference type="SMART" id="SM00977"/>
    </source>
</evidence>
<proteinExistence type="inferred from homology"/>
<comment type="domain">
    <text evidence="8">The N-terminal region contains the highly conserved SGGXDS motif, predicted to be a P-loop motif involved in ATP binding.</text>
</comment>
<evidence type="ECO:0000313" key="11">
    <source>
        <dbReference type="Proteomes" id="UP001524569"/>
    </source>
</evidence>
<comment type="function">
    <text evidence="8">Ligates lysine onto the cytidine present at position 34 of the AUA codon-specific tRNA(Ile) that contains the anticodon CAU, in an ATP-dependent manner. Cytidine is converted to lysidine, thus changing the amino acid specificity of the tRNA from methionine to isoleucine.</text>
</comment>
<dbReference type="SUPFAM" id="SSF52402">
    <property type="entry name" value="Adenine nucleotide alpha hydrolases-like"/>
    <property type="match status" value="1"/>
</dbReference>
<dbReference type="Pfam" id="PF09179">
    <property type="entry name" value="TilS"/>
    <property type="match status" value="1"/>
</dbReference>
<evidence type="ECO:0000256" key="2">
    <source>
        <dbReference type="ARBA" id="ARBA00022490"/>
    </source>
</evidence>
<keyword evidence="6 8" id="KW-0067">ATP-binding</keyword>
<sequence length="449" mass="49360">MSNLDPRLITKLLPASCRTVYVAYSGGVDSHVLLHLAATGAQLRERIVAVYVNHGLQAAAAAWGEHCRDQCRELGVVFKIVKVDAVARNGEGPEAAAREARYRALNQLLQTDDVLLLAQHRDDQMETLLLQLFRGAGVAGLAGMPVDAAFGCGRMLRPFLDTSKKDICEYALANNLQWVEDPSNQSSDFDRNFLRNQIVPLLKQRWPSLDKTVARSAAHCGEASRMLEDWADSILAELIDPESKSISLVGLSRLAESQRRVVLRKWLARFGLKPPSTAVIKALTEQMSGRRLNASPLQVQIQGYCILGYRQKLFCIPAAALGKFAGNLLWPKPDARLDLGNGYGLARVEASSGIAKAHWDGAEVLVKARAGGEKLKLPGRSGHHCLKKLYQEAGVPPWERDQRPLVYLDGRLAAVAGLWVAEWAWASGATAVYRVVWQAENGFGDSKRR</sequence>
<dbReference type="InterPro" id="IPR014729">
    <property type="entry name" value="Rossmann-like_a/b/a_fold"/>
</dbReference>
<dbReference type="PANTHER" id="PTHR43033:SF1">
    <property type="entry name" value="TRNA(ILE)-LYSIDINE SYNTHASE-RELATED"/>
    <property type="match status" value="1"/>
</dbReference>
<evidence type="ECO:0000256" key="7">
    <source>
        <dbReference type="ARBA" id="ARBA00048539"/>
    </source>
</evidence>
<dbReference type="HAMAP" id="MF_01161">
    <property type="entry name" value="tRNA_Ile_lys_synt"/>
    <property type="match status" value="1"/>
</dbReference>
<dbReference type="SUPFAM" id="SSF82829">
    <property type="entry name" value="MesJ substrate recognition domain-like"/>
    <property type="match status" value="1"/>
</dbReference>
<keyword evidence="5 8" id="KW-0547">Nucleotide-binding</keyword>
<evidence type="ECO:0000256" key="1">
    <source>
        <dbReference type="ARBA" id="ARBA00004496"/>
    </source>
</evidence>
<accession>A0ABT1ULI4</accession>
<keyword evidence="2 8" id="KW-0963">Cytoplasm</keyword>
<dbReference type="SMART" id="SM00977">
    <property type="entry name" value="TilS_C"/>
    <property type="match status" value="1"/>
</dbReference>
<feature type="domain" description="Lysidine-tRNA(Ile) synthetase C-terminal" evidence="9">
    <location>
        <begin position="364"/>
        <end position="437"/>
    </location>
</feature>
<comment type="caution">
    <text evidence="10">The sequence shown here is derived from an EMBL/GenBank/DDBJ whole genome shotgun (WGS) entry which is preliminary data.</text>
</comment>
<feature type="binding site" evidence="8">
    <location>
        <begin position="25"/>
        <end position="30"/>
    </location>
    <ligand>
        <name>ATP</name>
        <dbReference type="ChEBI" id="CHEBI:30616"/>
    </ligand>
</feature>
<dbReference type="CDD" id="cd01992">
    <property type="entry name" value="TilS_N"/>
    <property type="match status" value="1"/>
</dbReference>
<keyword evidence="3 8" id="KW-0436">Ligase</keyword>
<protein>
    <recommendedName>
        <fullName evidence="8">tRNA(Ile)-lysidine synthase</fullName>
        <ecNumber evidence="8">6.3.4.19</ecNumber>
    </recommendedName>
    <alternativeName>
        <fullName evidence="8">tRNA(Ile)-2-lysyl-cytidine synthase</fullName>
    </alternativeName>
    <alternativeName>
        <fullName evidence="8">tRNA(Ile)-lysidine synthetase</fullName>
    </alternativeName>
</protein>
<comment type="similarity">
    <text evidence="8">Belongs to the tRNA(Ile)-lysidine synthase family.</text>
</comment>
<evidence type="ECO:0000256" key="6">
    <source>
        <dbReference type="ARBA" id="ARBA00022840"/>
    </source>
</evidence>
<dbReference type="GO" id="GO:0032267">
    <property type="term" value="F:tRNA(Ile)-lysidine synthase activity"/>
    <property type="evidence" value="ECO:0007669"/>
    <property type="project" value="UniProtKB-EC"/>
</dbReference>
<dbReference type="RefSeq" id="WP_256612318.1">
    <property type="nucleotide sequence ID" value="NZ_JANIBM010000035.1"/>
</dbReference>
<evidence type="ECO:0000256" key="8">
    <source>
        <dbReference type="HAMAP-Rule" id="MF_01161"/>
    </source>
</evidence>
<dbReference type="InterPro" id="IPR011063">
    <property type="entry name" value="TilS/TtcA_N"/>
</dbReference>
<evidence type="ECO:0000256" key="5">
    <source>
        <dbReference type="ARBA" id="ARBA00022741"/>
    </source>
</evidence>
<dbReference type="EC" id="6.3.4.19" evidence="8"/>
<keyword evidence="11" id="KW-1185">Reference proteome</keyword>
<dbReference type="NCBIfam" id="TIGR02432">
    <property type="entry name" value="lysidine_TilS_N"/>
    <property type="match status" value="1"/>
</dbReference>
<dbReference type="SUPFAM" id="SSF56037">
    <property type="entry name" value="PheT/TilS domain"/>
    <property type="match status" value="1"/>
</dbReference>
<comment type="subcellular location">
    <subcellularLocation>
        <location evidence="1 8">Cytoplasm</location>
    </subcellularLocation>
</comment>
<evidence type="ECO:0000256" key="4">
    <source>
        <dbReference type="ARBA" id="ARBA00022694"/>
    </source>
</evidence>
<dbReference type="Proteomes" id="UP001524569">
    <property type="component" value="Unassembled WGS sequence"/>
</dbReference>
<dbReference type="InterPro" id="IPR012795">
    <property type="entry name" value="tRNA_Ile_lys_synt_N"/>
</dbReference>
<dbReference type="InterPro" id="IPR012796">
    <property type="entry name" value="Lysidine-tRNA-synth_C"/>
</dbReference>
<evidence type="ECO:0000313" key="10">
    <source>
        <dbReference type="EMBL" id="MCQ8183098.1"/>
    </source>
</evidence>
<organism evidence="10 11">
    <name type="scientific">Methylomonas aurea</name>
    <dbReference type="NCBI Taxonomy" id="2952224"/>
    <lineage>
        <taxon>Bacteria</taxon>
        <taxon>Pseudomonadati</taxon>
        <taxon>Pseudomonadota</taxon>
        <taxon>Gammaproteobacteria</taxon>
        <taxon>Methylococcales</taxon>
        <taxon>Methylococcaceae</taxon>
        <taxon>Methylomonas</taxon>
    </lineage>
</organism>
<dbReference type="InterPro" id="IPR012094">
    <property type="entry name" value="tRNA_Ile_lys_synt"/>
</dbReference>
<dbReference type="Gene3D" id="1.20.59.20">
    <property type="match status" value="1"/>
</dbReference>
<dbReference type="PANTHER" id="PTHR43033">
    <property type="entry name" value="TRNA(ILE)-LYSIDINE SYNTHASE-RELATED"/>
    <property type="match status" value="1"/>
</dbReference>
<comment type="catalytic activity">
    <reaction evidence="7 8">
        <text>cytidine(34) in tRNA(Ile2) + L-lysine + ATP = lysidine(34) in tRNA(Ile2) + AMP + diphosphate + H(+)</text>
        <dbReference type="Rhea" id="RHEA:43744"/>
        <dbReference type="Rhea" id="RHEA-COMP:10625"/>
        <dbReference type="Rhea" id="RHEA-COMP:10670"/>
        <dbReference type="ChEBI" id="CHEBI:15378"/>
        <dbReference type="ChEBI" id="CHEBI:30616"/>
        <dbReference type="ChEBI" id="CHEBI:32551"/>
        <dbReference type="ChEBI" id="CHEBI:33019"/>
        <dbReference type="ChEBI" id="CHEBI:82748"/>
        <dbReference type="ChEBI" id="CHEBI:83665"/>
        <dbReference type="ChEBI" id="CHEBI:456215"/>
        <dbReference type="EC" id="6.3.4.19"/>
    </reaction>
</comment>
<dbReference type="EMBL" id="JANIBM010000035">
    <property type="protein sequence ID" value="MCQ8183098.1"/>
    <property type="molecule type" value="Genomic_DNA"/>
</dbReference>
<gene>
    <name evidence="8 10" type="primary">tilS</name>
    <name evidence="10" type="ORF">NP603_18425</name>
</gene>
<dbReference type="Gene3D" id="3.40.50.620">
    <property type="entry name" value="HUPs"/>
    <property type="match status" value="1"/>
</dbReference>
<name>A0ABT1ULI4_9GAMM</name>
<evidence type="ECO:0000256" key="3">
    <source>
        <dbReference type="ARBA" id="ARBA00022598"/>
    </source>
</evidence>
<reference evidence="10 11" key="1">
    <citation type="submission" date="2022-07" db="EMBL/GenBank/DDBJ databases">
        <title>Methylomonas rivi sp. nov., Methylomonas rosea sp. nov., Methylomonas aureus sp. nov. and Methylomonas subterranea sp. nov., four novel methanotrophs isolated from a freshwater creek and the deep terrestrial subsurface.</title>
        <authorList>
            <person name="Abin C."/>
            <person name="Sankaranarayanan K."/>
            <person name="Garner C."/>
            <person name="Sindelar R."/>
            <person name="Kotary K."/>
            <person name="Garner R."/>
            <person name="Barclay S."/>
            <person name="Lawson P."/>
            <person name="Krumholz L."/>
        </authorList>
    </citation>
    <scope>NUCLEOTIDE SEQUENCE [LARGE SCALE GENOMIC DNA]</scope>
    <source>
        <strain evidence="10 11">SURF-1</strain>
    </source>
</reference>
<keyword evidence="4 8" id="KW-0819">tRNA processing</keyword>